<organism evidence="1 2">
    <name type="scientific">Paenibacillus rigui</name>
    <dbReference type="NCBI Taxonomy" id="554312"/>
    <lineage>
        <taxon>Bacteria</taxon>
        <taxon>Bacillati</taxon>
        <taxon>Bacillota</taxon>
        <taxon>Bacilli</taxon>
        <taxon>Bacillales</taxon>
        <taxon>Paenibacillaceae</taxon>
        <taxon>Paenibacillus</taxon>
    </lineage>
</organism>
<proteinExistence type="predicted"/>
<gene>
    <name evidence="1" type="ORF">CF651_21740</name>
</gene>
<evidence type="ECO:0000313" key="1">
    <source>
        <dbReference type="EMBL" id="OXM84070.1"/>
    </source>
</evidence>
<keyword evidence="2" id="KW-1185">Reference proteome</keyword>
<dbReference type="Proteomes" id="UP000215509">
    <property type="component" value="Unassembled WGS sequence"/>
</dbReference>
<dbReference type="EMBL" id="NMQW01000034">
    <property type="protein sequence ID" value="OXM84070.1"/>
    <property type="molecule type" value="Genomic_DNA"/>
</dbReference>
<sequence>MGRYSFFHVLKTQAAQGIQFMKLIHLRLIRNKLVHRYDHWDDEIAIGESIYKGVQQLSDELLEYLVNSITGLIKKLDEGYK</sequence>
<protein>
    <submittedName>
        <fullName evidence="1">Uncharacterized protein</fullName>
    </submittedName>
</protein>
<evidence type="ECO:0000313" key="2">
    <source>
        <dbReference type="Proteomes" id="UP000215509"/>
    </source>
</evidence>
<name>A0A229UKY3_9BACL</name>
<comment type="caution">
    <text evidence="1">The sequence shown here is derived from an EMBL/GenBank/DDBJ whole genome shotgun (WGS) entry which is preliminary data.</text>
</comment>
<accession>A0A229UKY3</accession>
<reference evidence="1 2" key="1">
    <citation type="submission" date="2017-07" db="EMBL/GenBank/DDBJ databases">
        <title>Genome sequencing and assembly of Paenibacillus rigui.</title>
        <authorList>
            <person name="Mayilraj S."/>
        </authorList>
    </citation>
    <scope>NUCLEOTIDE SEQUENCE [LARGE SCALE GENOMIC DNA]</scope>
    <source>
        <strain evidence="1 2">JCM 16352</strain>
    </source>
</reference>
<dbReference type="AlphaFoldDB" id="A0A229UKY3"/>